<evidence type="ECO:0008006" key="3">
    <source>
        <dbReference type="Google" id="ProtNLM"/>
    </source>
</evidence>
<dbReference type="AlphaFoldDB" id="A0A4Y2P370"/>
<dbReference type="GO" id="GO:0003676">
    <property type="term" value="F:nucleic acid binding"/>
    <property type="evidence" value="ECO:0007669"/>
    <property type="project" value="InterPro"/>
</dbReference>
<dbReference type="Proteomes" id="UP000499080">
    <property type="component" value="Unassembled WGS sequence"/>
</dbReference>
<dbReference type="Gene3D" id="3.30.420.10">
    <property type="entry name" value="Ribonuclease H-like superfamily/Ribonuclease H"/>
    <property type="match status" value="1"/>
</dbReference>
<dbReference type="InterPro" id="IPR036397">
    <property type="entry name" value="RNaseH_sf"/>
</dbReference>
<evidence type="ECO:0000313" key="1">
    <source>
        <dbReference type="EMBL" id="GBN45824.1"/>
    </source>
</evidence>
<dbReference type="SUPFAM" id="SSF53098">
    <property type="entry name" value="Ribonuclease H-like"/>
    <property type="match status" value="1"/>
</dbReference>
<evidence type="ECO:0000313" key="2">
    <source>
        <dbReference type="Proteomes" id="UP000499080"/>
    </source>
</evidence>
<reference evidence="1 2" key="1">
    <citation type="journal article" date="2019" name="Sci. Rep.">
        <title>Orb-weaving spider Araneus ventricosus genome elucidates the spidroin gene catalogue.</title>
        <authorList>
            <person name="Kono N."/>
            <person name="Nakamura H."/>
            <person name="Ohtoshi R."/>
            <person name="Moran D.A.P."/>
            <person name="Shinohara A."/>
            <person name="Yoshida Y."/>
            <person name="Fujiwara M."/>
            <person name="Mori M."/>
            <person name="Tomita M."/>
            <person name="Arakawa K."/>
        </authorList>
    </citation>
    <scope>NUCLEOTIDE SEQUENCE [LARGE SCALE GENOMIC DNA]</scope>
</reference>
<protein>
    <recommendedName>
        <fullName evidence="3">RNase H type-1 domain-containing protein</fullName>
    </recommendedName>
</protein>
<organism evidence="1 2">
    <name type="scientific">Araneus ventricosus</name>
    <name type="common">Orbweaver spider</name>
    <name type="synonym">Epeira ventricosa</name>
    <dbReference type="NCBI Taxonomy" id="182803"/>
    <lineage>
        <taxon>Eukaryota</taxon>
        <taxon>Metazoa</taxon>
        <taxon>Ecdysozoa</taxon>
        <taxon>Arthropoda</taxon>
        <taxon>Chelicerata</taxon>
        <taxon>Arachnida</taxon>
        <taxon>Araneae</taxon>
        <taxon>Araneomorphae</taxon>
        <taxon>Entelegynae</taxon>
        <taxon>Araneoidea</taxon>
        <taxon>Araneidae</taxon>
        <taxon>Araneus</taxon>
    </lineage>
</organism>
<keyword evidence="2" id="KW-1185">Reference proteome</keyword>
<dbReference type="InterPro" id="IPR012337">
    <property type="entry name" value="RNaseH-like_sf"/>
</dbReference>
<dbReference type="OrthoDB" id="6437652at2759"/>
<accession>A0A4Y2P370</accession>
<gene>
    <name evidence="1" type="ORF">AVEN_117686_1</name>
</gene>
<sequence length="155" mass="17489">MGLVGLNPVRFPYKRHDDYHSDDPGCLDKDIDGMSESLMKFGKICADKCRPGCESVPSTKSLLRFSFFFIEEIRSPKVKSNFVLSDKDIHYNAKDLVSLVWVQAHAGNPSNELADHFAKTASSCGVEMSLPAPYSYAKNQKVYEVAKEEICYLRR</sequence>
<name>A0A4Y2P370_ARAVE</name>
<comment type="caution">
    <text evidence="1">The sequence shown here is derived from an EMBL/GenBank/DDBJ whole genome shotgun (WGS) entry which is preliminary data.</text>
</comment>
<dbReference type="EMBL" id="BGPR01010366">
    <property type="protein sequence ID" value="GBN45824.1"/>
    <property type="molecule type" value="Genomic_DNA"/>
</dbReference>
<proteinExistence type="predicted"/>